<sequence>EIRITGLDESVTVEEVRYLITETGDYNADEVKISPIRWRYNCMGSVWIQCPLVSSNALADIGKIRIGWTVAKIELL</sequence>
<organism evidence="2">
    <name type="scientific">Camponotus floridanus</name>
    <name type="common">Florida carpenter ant</name>
    <dbReference type="NCBI Taxonomy" id="104421"/>
    <lineage>
        <taxon>Eukaryota</taxon>
        <taxon>Metazoa</taxon>
        <taxon>Ecdysozoa</taxon>
        <taxon>Arthropoda</taxon>
        <taxon>Hexapoda</taxon>
        <taxon>Insecta</taxon>
        <taxon>Pterygota</taxon>
        <taxon>Neoptera</taxon>
        <taxon>Endopterygota</taxon>
        <taxon>Hymenoptera</taxon>
        <taxon>Apocrita</taxon>
        <taxon>Aculeata</taxon>
        <taxon>Formicoidea</taxon>
        <taxon>Formicidae</taxon>
        <taxon>Formicinae</taxon>
        <taxon>Camponotus</taxon>
    </lineage>
</organism>
<evidence type="ECO:0000313" key="2">
    <source>
        <dbReference type="Proteomes" id="UP000000311"/>
    </source>
</evidence>
<protein>
    <submittedName>
        <fullName evidence="1">Uncharacterized protein</fullName>
    </submittedName>
</protein>
<evidence type="ECO:0000313" key="1">
    <source>
        <dbReference type="EMBL" id="EFN69641.1"/>
    </source>
</evidence>
<dbReference type="Proteomes" id="UP000000311">
    <property type="component" value="Unassembled WGS sequence"/>
</dbReference>
<proteinExistence type="predicted"/>
<name>E2AA98_CAMFO</name>
<keyword evidence="2" id="KW-1185">Reference proteome</keyword>
<dbReference type="EMBL" id="GL438039">
    <property type="protein sequence ID" value="EFN69641.1"/>
    <property type="molecule type" value="Genomic_DNA"/>
</dbReference>
<feature type="non-terminal residue" evidence="1">
    <location>
        <position position="1"/>
    </location>
</feature>
<reference evidence="1 2" key="1">
    <citation type="journal article" date="2010" name="Science">
        <title>Genomic comparison of the ants Camponotus floridanus and Harpegnathos saltator.</title>
        <authorList>
            <person name="Bonasio R."/>
            <person name="Zhang G."/>
            <person name="Ye C."/>
            <person name="Mutti N.S."/>
            <person name="Fang X."/>
            <person name="Qin N."/>
            <person name="Donahue G."/>
            <person name="Yang P."/>
            <person name="Li Q."/>
            <person name="Li C."/>
            <person name="Zhang P."/>
            <person name="Huang Z."/>
            <person name="Berger S.L."/>
            <person name="Reinberg D."/>
            <person name="Wang J."/>
            <person name="Liebig J."/>
        </authorList>
    </citation>
    <scope>NUCLEOTIDE SEQUENCE [LARGE SCALE GENOMIC DNA]</scope>
    <source>
        <strain evidence="2">C129</strain>
    </source>
</reference>
<dbReference type="OrthoDB" id="7490362at2759"/>
<accession>E2AA98</accession>
<dbReference type="InParanoid" id="E2AA98"/>
<dbReference type="AlphaFoldDB" id="E2AA98"/>
<feature type="non-terminal residue" evidence="1">
    <location>
        <position position="76"/>
    </location>
</feature>
<gene>
    <name evidence="1" type="ORF">EAG_00058</name>
</gene>